<dbReference type="Proteomes" id="UP000442533">
    <property type="component" value="Unassembled WGS sequence"/>
</dbReference>
<name>A0A844H3S5_9RHOB</name>
<dbReference type="RefSeq" id="WP_155065138.1">
    <property type="nucleotide sequence ID" value="NZ_WMIF01000019.1"/>
</dbReference>
<sequence>MAHAPTNSSAALAEKARETRAAIGLLICVVLTLAVTAIGTVLWGAVALTMVGLAGTVFVLLMLTAYAAGF</sequence>
<protein>
    <submittedName>
        <fullName evidence="2">Uncharacterized protein</fullName>
    </submittedName>
</protein>
<feature type="transmembrane region" description="Helical" evidence="1">
    <location>
        <begin position="21"/>
        <end position="44"/>
    </location>
</feature>
<keyword evidence="1" id="KW-0812">Transmembrane</keyword>
<evidence type="ECO:0000313" key="3">
    <source>
        <dbReference type="Proteomes" id="UP000442533"/>
    </source>
</evidence>
<keyword evidence="1" id="KW-1133">Transmembrane helix</keyword>
<proteinExistence type="predicted"/>
<accession>A0A844H3S5</accession>
<evidence type="ECO:0000256" key="1">
    <source>
        <dbReference type="SAM" id="Phobius"/>
    </source>
</evidence>
<reference evidence="2 3" key="1">
    <citation type="submission" date="2019-11" db="EMBL/GenBank/DDBJ databases">
        <authorList>
            <person name="Dong K."/>
        </authorList>
    </citation>
    <scope>NUCLEOTIDE SEQUENCE [LARGE SCALE GENOMIC DNA]</scope>
    <source>
        <strain evidence="2 3">JCM 17370</strain>
    </source>
</reference>
<organism evidence="2 3">
    <name type="scientific">Paracoccus limosus</name>
    <dbReference type="NCBI Taxonomy" id="913252"/>
    <lineage>
        <taxon>Bacteria</taxon>
        <taxon>Pseudomonadati</taxon>
        <taxon>Pseudomonadota</taxon>
        <taxon>Alphaproteobacteria</taxon>
        <taxon>Rhodobacterales</taxon>
        <taxon>Paracoccaceae</taxon>
        <taxon>Paracoccus</taxon>
    </lineage>
</organism>
<gene>
    <name evidence="2" type="ORF">GL279_13355</name>
</gene>
<feature type="transmembrane region" description="Helical" evidence="1">
    <location>
        <begin position="50"/>
        <end position="69"/>
    </location>
</feature>
<keyword evidence="3" id="KW-1185">Reference proteome</keyword>
<evidence type="ECO:0000313" key="2">
    <source>
        <dbReference type="EMBL" id="MTH35589.1"/>
    </source>
</evidence>
<keyword evidence="1" id="KW-0472">Membrane</keyword>
<comment type="caution">
    <text evidence="2">The sequence shown here is derived from an EMBL/GenBank/DDBJ whole genome shotgun (WGS) entry which is preliminary data.</text>
</comment>
<dbReference type="EMBL" id="WMIF01000019">
    <property type="protein sequence ID" value="MTH35589.1"/>
    <property type="molecule type" value="Genomic_DNA"/>
</dbReference>
<dbReference type="AlphaFoldDB" id="A0A844H3S5"/>